<reference evidence="3" key="1">
    <citation type="submission" date="2014-07" db="EMBL/GenBank/DDBJ databases">
        <authorList>
            <person name="Urmite Genomes Urmite Genomes"/>
        </authorList>
    </citation>
    <scope>NUCLEOTIDE SEQUENCE</scope>
    <source>
        <strain evidence="3">11W110_air</strain>
    </source>
</reference>
<dbReference type="InterPro" id="IPR011991">
    <property type="entry name" value="ArsR-like_HTH"/>
</dbReference>
<dbReference type="Gene3D" id="1.10.10.10">
    <property type="entry name" value="Winged helix-like DNA-binding domain superfamily/Winged helix DNA-binding domain"/>
    <property type="match status" value="1"/>
</dbReference>
<dbReference type="SUPFAM" id="SSF46785">
    <property type="entry name" value="Winged helix' DNA-binding domain"/>
    <property type="match status" value="1"/>
</dbReference>
<dbReference type="PATRIC" id="fig|1461584.3.peg.1021"/>
<dbReference type="PANTHER" id="PTHR38600:SF2">
    <property type="entry name" value="SLL0088 PROTEIN"/>
    <property type="match status" value="1"/>
</dbReference>
<dbReference type="PROSITE" id="PS50987">
    <property type="entry name" value="HTH_ARSR_2"/>
    <property type="match status" value="1"/>
</dbReference>
<feature type="compositionally biased region" description="Basic and acidic residues" evidence="1">
    <location>
        <begin position="116"/>
        <end position="127"/>
    </location>
</feature>
<dbReference type="PRINTS" id="PR00778">
    <property type="entry name" value="HTHARSR"/>
</dbReference>
<dbReference type="InterPro" id="IPR001845">
    <property type="entry name" value="HTH_ArsR_DNA-bd_dom"/>
</dbReference>
<name>A0A078MQN5_9MICC</name>
<evidence type="ECO:0000313" key="3">
    <source>
        <dbReference type="EMBL" id="CEA07707.1"/>
    </source>
</evidence>
<organism evidence="3">
    <name type="scientific">Arthrobacter saudimassiliensis</name>
    <dbReference type="NCBI Taxonomy" id="1461584"/>
    <lineage>
        <taxon>Bacteria</taxon>
        <taxon>Bacillati</taxon>
        <taxon>Actinomycetota</taxon>
        <taxon>Actinomycetes</taxon>
        <taxon>Micrococcales</taxon>
        <taxon>Micrococcaceae</taxon>
        <taxon>Arthrobacter</taxon>
    </lineage>
</organism>
<evidence type="ECO:0000256" key="1">
    <source>
        <dbReference type="SAM" id="MobiDB-lite"/>
    </source>
</evidence>
<feature type="region of interest" description="Disordered" evidence="1">
    <location>
        <begin position="111"/>
        <end position="133"/>
    </location>
</feature>
<evidence type="ECO:0000259" key="2">
    <source>
        <dbReference type="PROSITE" id="PS50987"/>
    </source>
</evidence>
<feature type="domain" description="HTH arsR-type" evidence="2">
    <location>
        <begin position="7"/>
        <end position="101"/>
    </location>
</feature>
<dbReference type="InterPro" id="IPR036390">
    <property type="entry name" value="WH_DNA-bd_sf"/>
</dbReference>
<dbReference type="GO" id="GO:0003700">
    <property type="term" value="F:DNA-binding transcription factor activity"/>
    <property type="evidence" value="ECO:0007669"/>
    <property type="project" value="InterPro"/>
</dbReference>
<dbReference type="Pfam" id="PF12840">
    <property type="entry name" value="HTH_20"/>
    <property type="match status" value="1"/>
</dbReference>
<dbReference type="PANTHER" id="PTHR38600">
    <property type="entry name" value="TRANSCRIPTIONAL REGULATORY PROTEIN"/>
    <property type="match status" value="1"/>
</dbReference>
<accession>A0A078MQN5</accession>
<dbReference type="NCBIfam" id="NF033788">
    <property type="entry name" value="HTH_metalloreg"/>
    <property type="match status" value="1"/>
</dbReference>
<proteinExistence type="predicted"/>
<dbReference type="CDD" id="cd00090">
    <property type="entry name" value="HTH_ARSR"/>
    <property type="match status" value="1"/>
</dbReference>
<protein>
    <submittedName>
        <fullName evidence="3">HTH-type transcriptional regulator</fullName>
    </submittedName>
</protein>
<dbReference type="InterPro" id="IPR036388">
    <property type="entry name" value="WH-like_DNA-bd_sf"/>
</dbReference>
<gene>
    <name evidence="3" type="ORF">BN1051_01028</name>
</gene>
<dbReference type="EMBL" id="LN483070">
    <property type="protein sequence ID" value="CEA07707.1"/>
    <property type="molecule type" value="Genomic_DNA"/>
</dbReference>
<sequence length="133" mass="14710">MCGRKATMDGAAESLDRLFRALADPTRRDILRRVGQAEHSVSALARAYPLSFAAVQKHVALLEKAGLVSKHRHGREHLVRPLPSGLRSVRTALDELAVLWEQRIGQMDALLTDSRAAPDEERARPESQEGQVP</sequence>
<dbReference type="AlphaFoldDB" id="A0A078MQN5"/>
<dbReference type="SMART" id="SM00418">
    <property type="entry name" value="HTH_ARSR"/>
    <property type="match status" value="1"/>
</dbReference>